<comment type="caution">
    <text evidence="2">The sequence shown here is derived from an EMBL/GenBank/DDBJ whole genome shotgun (WGS) entry which is preliminary data.</text>
</comment>
<protein>
    <submittedName>
        <fullName evidence="2">NAD(P)-dependent oxidoreductase</fullName>
    </submittedName>
</protein>
<reference evidence="3" key="1">
    <citation type="submission" date="2018-05" db="EMBL/GenBank/DDBJ databases">
        <authorList>
            <person name="Li Y."/>
        </authorList>
    </citation>
    <scope>NUCLEOTIDE SEQUENCE [LARGE SCALE GENOMIC DNA]</scope>
    <source>
        <strain evidence="3">sk1b4</strain>
    </source>
</reference>
<evidence type="ECO:0000313" key="3">
    <source>
        <dbReference type="Proteomes" id="UP000245283"/>
    </source>
</evidence>
<organism evidence="2 3">
    <name type="scientific">Ancrocorticia populi</name>
    <dbReference type="NCBI Taxonomy" id="2175228"/>
    <lineage>
        <taxon>Bacteria</taxon>
        <taxon>Bacillati</taxon>
        <taxon>Actinomycetota</taxon>
        <taxon>Actinomycetes</taxon>
        <taxon>Actinomycetales</taxon>
        <taxon>Actinomycetaceae</taxon>
        <taxon>Ancrocorticia</taxon>
    </lineage>
</organism>
<sequence>MTIAFTGATGQFGTLLADELLARTSADNIVALARNPEKASNLRDKGIEVRAFDYDQPDMLTPALEGVDRLLLISGSAIGQRIPQHEAVIRSATEANVGFVAYTSFLHADTASIIAVAPEHQATEKLLAEAPFDVALLRNGWYTENFESLVKQAVSTGTLLGSTGDGRISSVPRKDLAEAAAIVLTAETAQPATYELASDESWTLSDLNSIIGEASGKSITLNNVSSAEHRSILLDSGVPEGMADFLVGTDQAIAAGELEDKNPGTLSKLIGHPTTPLTDVVQTWI</sequence>
<dbReference type="SUPFAM" id="SSF51735">
    <property type="entry name" value="NAD(P)-binding Rossmann-fold domains"/>
    <property type="match status" value="1"/>
</dbReference>
<keyword evidence="3" id="KW-1185">Reference proteome</keyword>
<dbReference type="PANTHER" id="PTHR47129">
    <property type="entry name" value="QUINONE OXIDOREDUCTASE 2"/>
    <property type="match status" value="1"/>
</dbReference>
<dbReference type="Gene3D" id="3.90.25.10">
    <property type="entry name" value="UDP-galactose 4-epimerase, domain 1"/>
    <property type="match status" value="1"/>
</dbReference>
<dbReference type="RefSeq" id="WP_109093886.1">
    <property type="nucleotide sequence ID" value="NZ_QETB01000004.1"/>
</dbReference>
<evidence type="ECO:0000259" key="1">
    <source>
        <dbReference type="Pfam" id="PF13460"/>
    </source>
</evidence>
<dbReference type="InterPro" id="IPR016040">
    <property type="entry name" value="NAD(P)-bd_dom"/>
</dbReference>
<dbReference type="Gene3D" id="3.40.50.720">
    <property type="entry name" value="NAD(P)-binding Rossmann-like Domain"/>
    <property type="match status" value="1"/>
</dbReference>
<evidence type="ECO:0000313" key="2">
    <source>
        <dbReference type="EMBL" id="PWF26059.1"/>
    </source>
</evidence>
<dbReference type="InterPro" id="IPR052718">
    <property type="entry name" value="NmrA-type_oxidoreductase"/>
</dbReference>
<dbReference type="InterPro" id="IPR036291">
    <property type="entry name" value="NAD(P)-bd_dom_sf"/>
</dbReference>
<accession>A0A2V1K637</accession>
<dbReference type="Pfam" id="PF13460">
    <property type="entry name" value="NAD_binding_10"/>
    <property type="match status" value="1"/>
</dbReference>
<dbReference type="Proteomes" id="UP000245283">
    <property type="component" value="Unassembled WGS sequence"/>
</dbReference>
<dbReference type="AlphaFoldDB" id="A0A2V1K637"/>
<name>A0A2V1K637_9ACTO</name>
<dbReference type="EMBL" id="QETB01000004">
    <property type="protein sequence ID" value="PWF26059.1"/>
    <property type="molecule type" value="Genomic_DNA"/>
</dbReference>
<gene>
    <name evidence="2" type="ORF">DD236_08195</name>
</gene>
<dbReference type="PANTHER" id="PTHR47129:SF1">
    <property type="entry name" value="NMRA-LIKE DOMAIN-CONTAINING PROTEIN"/>
    <property type="match status" value="1"/>
</dbReference>
<dbReference type="CDD" id="cd05269">
    <property type="entry name" value="TMR_SDR_a"/>
    <property type="match status" value="1"/>
</dbReference>
<feature type="domain" description="NAD(P)-binding" evidence="1">
    <location>
        <begin position="7"/>
        <end position="185"/>
    </location>
</feature>
<dbReference type="OrthoDB" id="5510591at2"/>
<proteinExistence type="predicted"/>